<dbReference type="AlphaFoldDB" id="A0A1C7NJM9"/>
<dbReference type="STRING" id="101091.A0A1C7NJM9"/>
<dbReference type="Gene3D" id="3.40.50.1000">
    <property type="entry name" value="HAD superfamily/HAD-like"/>
    <property type="match status" value="2"/>
</dbReference>
<dbReference type="OrthoDB" id="10251048at2759"/>
<gene>
    <name evidence="2" type="primary">nagD_1</name>
    <name evidence="2" type="ORF">A0J61_02579</name>
</gene>
<evidence type="ECO:0000313" key="2">
    <source>
        <dbReference type="EMBL" id="OBZ89362.1"/>
    </source>
</evidence>
<protein>
    <submittedName>
        <fullName evidence="2">Ribonucleotide monophosphatase NagD</fullName>
    </submittedName>
</protein>
<feature type="region of interest" description="Disordered" evidence="1">
    <location>
        <begin position="1"/>
        <end position="43"/>
    </location>
</feature>
<dbReference type="Pfam" id="PF13242">
    <property type="entry name" value="Hydrolase_like"/>
    <property type="match status" value="1"/>
</dbReference>
<dbReference type="PANTHER" id="PTHR19288:SF46">
    <property type="entry name" value="HALOACID DEHALOGENASE-LIKE HYDROLASE DOMAIN-CONTAINING PROTEIN 2"/>
    <property type="match status" value="1"/>
</dbReference>
<name>A0A1C7NJM9_9FUNG</name>
<dbReference type="InterPro" id="IPR023214">
    <property type="entry name" value="HAD_sf"/>
</dbReference>
<dbReference type="Pfam" id="PF13344">
    <property type="entry name" value="Hydrolase_6"/>
    <property type="match status" value="1"/>
</dbReference>
<dbReference type="InterPro" id="IPR006357">
    <property type="entry name" value="HAD-SF_hydro_IIA"/>
</dbReference>
<dbReference type="InterPro" id="IPR036412">
    <property type="entry name" value="HAD-like_sf"/>
</dbReference>
<evidence type="ECO:0000313" key="3">
    <source>
        <dbReference type="Proteomes" id="UP000093000"/>
    </source>
</evidence>
<reference evidence="2 3" key="1">
    <citation type="submission" date="2016-03" db="EMBL/GenBank/DDBJ databases">
        <title>Choanephora cucurbitarum.</title>
        <authorList>
            <person name="Min B."/>
            <person name="Park H."/>
            <person name="Park J.-H."/>
            <person name="Shin H.-D."/>
            <person name="Choi I.-G."/>
        </authorList>
    </citation>
    <scope>NUCLEOTIDE SEQUENCE [LARGE SCALE GENOMIC DNA]</scope>
    <source>
        <strain evidence="2 3">KUS-F28377</strain>
    </source>
</reference>
<accession>A0A1C7NJM9</accession>
<comment type="caution">
    <text evidence="2">The sequence shown here is derived from an EMBL/GenBank/DDBJ whole genome shotgun (WGS) entry which is preliminary data.</text>
</comment>
<dbReference type="NCBIfam" id="TIGR01460">
    <property type="entry name" value="HAD-SF-IIA"/>
    <property type="match status" value="1"/>
</dbReference>
<dbReference type="SUPFAM" id="SSF56784">
    <property type="entry name" value="HAD-like"/>
    <property type="match status" value="1"/>
</dbReference>
<evidence type="ECO:0000256" key="1">
    <source>
        <dbReference type="SAM" id="MobiDB-lite"/>
    </source>
</evidence>
<dbReference type="CDD" id="cd07530">
    <property type="entry name" value="HAD_Pase_UmpH-like"/>
    <property type="match status" value="1"/>
</dbReference>
<dbReference type="Proteomes" id="UP000093000">
    <property type="component" value="Unassembled WGS sequence"/>
</dbReference>
<dbReference type="PANTHER" id="PTHR19288">
    <property type="entry name" value="4-NITROPHENYLPHOSPHATASE-RELATED"/>
    <property type="match status" value="1"/>
</dbReference>
<sequence length="382" mass="41577">MSDNTATTPTTATPAATTPVATTPTVETPATPTVTTPTGHTLATQSGNEFASIDETRDLAASFAASLGQHQLNAVPSGKNEDGISPRDWALFKDPVLHNERLDAIRQKKGYIIDMDGVIYHGSKLLPGAKEFVDFLEKNNKKYLFLTNNSAPTPRELQQKLHRLGIDVTEDHFFTSGQATAHFLKSQMPEGGTCYVIGEPGLAYALYDKGFFMNDHNPDYVVLGESAVYNFEKLTKAVQLVQQGAKLISTNLDVETLDSQGRKIPATGAFTACVELVTKTKAFFCGKPSALIMRYAQRVLGLSRLETCIIGDRMDTDIVAGISSEIDPVLVLSGVTEMSDLALFAYHPYVILGGVYEIPNDDEKNMLTADELEEAARRASYL</sequence>
<keyword evidence="3" id="KW-1185">Reference proteome</keyword>
<dbReference type="GO" id="GO:0016791">
    <property type="term" value="F:phosphatase activity"/>
    <property type="evidence" value="ECO:0007669"/>
    <property type="project" value="TreeGrafter"/>
</dbReference>
<organism evidence="2 3">
    <name type="scientific">Choanephora cucurbitarum</name>
    <dbReference type="NCBI Taxonomy" id="101091"/>
    <lineage>
        <taxon>Eukaryota</taxon>
        <taxon>Fungi</taxon>
        <taxon>Fungi incertae sedis</taxon>
        <taxon>Mucoromycota</taxon>
        <taxon>Mucoromycotina</taxon>
        <taxon>Mucoromycetes</taxon>
        <taxon>Mucorales</taxon>
        <taxon>Mucorineae</taxon>
        <taxon>Choanephoraceae</taxon>
        <taxon>Choanephoroideae</taxon>
        <taxon>Choanephora</taxon>
    </lineage>
</organism>
<feature type="compositionally biased region" description="Low complexity" evidence="1">
    <location>
        <begin position="1"/>
        <end position="38"/>
    </location>
</feature>
<proteinExistence type="predicted"/>
<dbReference type="InParanoid" id="A0A1C7NJM9"/>
<dbReference type="EMBL" id="LUGH01000099">
    <property type="protein sequence ID" value="OBZ89362.1"/>
    <property type="molecule type" value="Genomic_DNA"/>
</dbReference>
<dbReference type="GO" id="GO:0005737">
    <property type="term" value="C:cytoplasm"/>
    <property type="evidence" value="ECO:0007669"/>
    <property type="project" value="TreeGrafter"/>
</dbReference>